<dbReference type="CDD" id="cd03784">
    <property type="entry name" value="GT1_Gtf-like"/>
    <property type="match status" value="1"/>
</dbReference>
<dbReference type="OrthoDB" id="6620093at2"/>
<dbReference type="GO" id="GO:0008194">
    <property type="term" value="F:UDP-glycosyltransferase activity"/>
    <property type="evidence" value="ECO:0007669"/>
    <property type="project" value="InterPro"/>
</dbReference>
<dbReference type="InterPro" id="IPR010610">
    <property type="entry name" value="EryCIII-like_C"/>
</dbReference>
<gene>
    <name evidence="4" type="ORF">FKR81_30225</name>
</gene>
<keyword evidence="5" id="KW-1185">Reference proteome</keyword>
<dbReference type="InterPro" id="IPR002213">
    <property type="entry name" value="UDP_glucos_trans"/>
</dbReference>
<evidence type="ECO:0000256" key="1">
    <source>
        <dbReference type="ARBA" id="ARBA00009995"/>
    </source>
</evidence>
<sequence>MAHIAVFSMPEPGHVYPVLGLLSELVRRGHRVSCPVTEQFTSAIRSTGAVTVPYETTFPAEWPASLYDAARLVHVETVATLPLLEKVFAEDPPDVVLWDIGTWSGALIARRMGIPDIQLATVLSSNQQWSLGEAGVALDWGKPEVMKFFTDVHALLGGPLPEFMTLTRRRIALFPREFQYEGDTFDERFAFVGPCLTDRTPFQGSWEPPGDDRPVLLAALGAFERECVAAVAGMPWRLVLVGRDPGNLPPNVEVHRHVPQLSVLAHASAFLTNGGMGGVMEALIHGVPMIVAPRMADQRLNGIRVEELGLGVLLDADVLTPESLRSLVQQVMTDPAITARVKDMQAMTQSAGGSVAAADVVEAELP</sequence>
<dbReference type="GO" id="GO:0017000">
    <property type="term" value="P:antibiotic biosynthetic process"/>
    <property type="evidence" value="ECO:0007669"/>
    <property type="project" value="UniProtKB-ARBA"/>
</dbReference>
<reference evidence="4 5" key="1">
    <citation type="submission" date="2019-07" db="EMBL/GenBank/DDBJ databases">
        <title>Lentzea xizangensis sp. nov., isolated from Qinghai-Tibetan Plateau Soils.</title>
        <authorList>
            <person name="Huang J."/>
        </authorList>
    </citation>
    <scope>NUCLEOTIDE SEQUENCE [LARGE SCALE GENOMIC DNA]</scope>
    <source>
        <strain evidence="4 5">FXJ1.1311</strain>
    </source>
</reference>
<keyword evidence="2 4" id="KW-0808">Transferase</keyword>
<dbReference type="GO" id="GO:0016758">
    <property type="term" value="F:hexosyltransferase activity"/>
    <property type="evidence" value="ECO:0007669"/>
    <property type="project" value="InterPro"/>
</dbReference>
<dbReference type="PANTHER" id="PTHR48050">
    <property type="entry name" value="STEROL 3-BETA-GLUCOSYLTRANSFERASE"/>
    <property type="match status" value="1"/>
</dbReference>
<comment type="similarity">
    <text evidence="1">Belongs to the UDP-glycosyltransferase family.</text>
</comment>
<dbReference type="RefSeq" id="WP_146357013.1">
    <property type="nucleotide sequence ID" value="NZ_VOBR01000023.1"/>
</dbReference>
<organism evidence="4 5">
    <name type="scientific">Lentzea tibetensis</name>
    <dbReference type="NCBI Taxonomy" id="2591470"/>
    <lineage>
        <taxon>Bacteria</taxon>
        <taxon>Bacillati</taxon>
        <taxon>Actinomycetota</taxon>
        <taxon>Actinomycetes</taxon>
        <taxon>Pseudonocardiales</taxon>
        <taxon>Pseudonocardiaceae</taxon>
        <taxon>Lentzea</taxon>
    </lineage>
</organism>
<evidence type="ECO:0000313" key="4">
    <source>
        <dbReference type="EMBL" id="TWP47950.1"/>
    </source>
</evidence>
<dbReference type="Gene3D" id="3.40.50.2000">
    <property type="entry name" value="Glycogen Phosphorylase B"/>
    <property type="match status" value="2"/>
</dbReference>
<dbReference type="InterPro" id="IPR050426">
    <property type="entry name" value="Glycosyltransferase_28"/>
</dbReference>
<evidence type="ECO:0000259" key="3">
    <source>
        <dbReference type="Pfam" id="PF06722"/>
    </source>
</evidence>
<dbReference type="Pfam" id="PF06722">
    <property type="entry name" value="EryCIII-like_C"/>
    <property type="match status" value="1"/>
</dbReference>
<dbReference type="SUPFAM" id="SSF53756">
    <property type="entry name" value="UDP-Glycosyltransferase/glycogen phosphorylase"/>
    <property type="match status" value="1"/>
</dbReference>
<dbReference type="PANTHER" id="PTHR48050:SF13">
    <property type="entry name" value="STEROL 3-BETA-GLUCOSYLTRANSFERASE UGT80A2"/>
    <property type="match status" value="1"/>
</dbReference>
<accession>A0A563ELH5</accession>
<dbReference type="InterPro" id="IPR006326">
    <property type="entry name" value="UDPGT_MGT-like"/>
</dbReference>
<dbReference type="AlphaFoldDB" id="A0A563ELH5"/>
<dbReference type="Proteomes" id="UP000316639">
    <property type="component" value="Unassembled WGS sequence"/>
</dbReference>
<proteinExistence type="inferred from homology"/>
<name>A0A563ELH5_9PSEU</name>
<evidence type="ECO:0000313" key="5">
    <source>
        <dbReference type="Proteomes" id="UP000316639"/>
    </source>
</evidence>
<comment type="caution">
    <text evidence="4">The sequence shown here is derived from an EMBL/GenBank/DDBJ whole genome shotgun (WGS) entry which is preliminary data.</text>
</comment>
<dbReference type="FunFam" id="3.40.50.2000:FF:000072">
    <property type="entry name" value="Glycosyl transferase"/>
    <property type="match status" value="1"/>
</dbReference>
<dbReference type="EMBL" id="VOBR01000023">
    <property type="protein sequence ID" value="TWP47950.1"/>
    <property type="molecule type" value="Genomic_DNA"/>
</dbReference>
<evidence type="ECO:0000256" key="2">
    <source>
        <dbReference type="ARBA" id="ARBA00022679"/>
    </source>
</evidence>
<dbReference type="NCBIfam" id="TIGR01426">
    <property type="entry name" value="MGT"/>
    <property type="match status" value="1"/>
</dbReference>
<protein>
    <submittedName>
        <fullName evidence="4">Glycosyltransferase</fullName>
    </submittedName>
</protein>
<feature type="domain" description="Erythromycin biosynthesis protein CIII-like C-terminal" evidence="3">
    <location>
        <begin position="216"/>
        <end position="346"/>
    </location>
</feature>